<comment type="caution">
    <text evidence="8">The sequence shown here is derived from an EMBL/GenBank/DDBJ whole genome shotgun (WGS) entry which is preliminary data.</text>
</comment>
<feature type="transmembrane region" description="Helical" evidence="7">
    <location>
        <begin position="47"/>
        <end position="65"/>
    </location>
</feature>
<dbReference type="PANTHER" id="PTHR42865">
    <property type="entry name" value="PROTON/GLUTAMATE-ASPARTATE SYMPORTER"/>
    <property type="match status" value="1"/>
</dbReference>
<evidence type="ECO:0000256" key="2">
    <source>
        <dbReference type="ARBA" id="ARBA00022448"/>
    </source>
</evidence>
<dbReference type="Proteomes" id="UP001165498">
    <property type="component" value="Unassembled WGS sequence"/>
</dbReference>
<dbReference type="SUPFAM" id="SSF118215">
    <property type="entry name" value="Proton glutamate symport protein"/>
    <property type="match status" value="1"/>
</dbReference>
<evidence type="ECO:0000256" key="1">
    <source>
        <dbReference type="ARBA" id="ARBA00004141"/>
    </source>
</evidence>
<dbReference type="Pfam" id="PF00375">
    <property type="entry name" value="SDF"/>
    <property type="match status" value="1"/>
</dbReference>
<evidence type="ECO:0000313" key="8">
    <source>
        <dbReference type="EMBL" id="MCQ4163735.1"/>
    </source>
</evidence>
<dbReference type="InterPro" id="IPR036458">
    <property type="entry name" value="Na:dicarbo_symporter_sf"/>
</dbReference>
<feature type="transmembrane region" description="Helical" evidence="7">
    <location>
        <begin position="9"/>
        <end position="27"/>
    </location>
</feature>
<dbReference type="PRINTS" id="PR00173">
    <property type="entry name" value="EDTRNSPORT"/>
</dbReference>
<dbReference type="RefSeq" id="WP_255911250.1">
    <property type="nucleotide sequence ID" value="NZ_JANFQO010000002.1"/>
</dbReference>
<organism evidence="8 9">
    <name type="scientific">Tahibacter harae</name>
    <dbReference type="NCBI Taxonomy" id="2963937"/>
    <lineage>
        <taxon>Bacteria</taxon>
        <taxon>Pseudomonadati</taxon>
        <taxon>Pseudomonadota</taxon>
        <taxon>Gammaproteobacteria</taxon>
        <taxon>Lysobacterales</taxon>
        <taxon>Rhodanobacteraceae</taxon>
        <taxon>Tahibacter</taxon>
    </lineage>
</organism>
<accession>A0ABT1QMH6</accession>
<protein>
    <submittedName>
        <fullName evidence="8">Dicarboxylate/amino acid:cation symporter</fullName>
    </submittedName>
</protein>
<dbReference type="InterPro" id="IPR018107">
    <property type="entry name" value="Na-dicarboxylate_symporter_CS"/>
</dbReference>
<keyword evidence="6 7" id="KW-0472">Membrane</keyword>
<feature type="transmembrane region" description="Helical" evidence="7">
    <location>
        <begin position="220"/>
        <end position="242"/>
    </location>
</feature>
<evidence type="ECO:0000256" key="5">
    <source>
        <dbReference type="ARBA" id="ARBA00022989"/>
    </source>
</evidence>
<keyword evidence="3 7" id="KW-0812">Transmembrane</keyword>
<dbReference type="InterPro" id="IPR001991">
    <property type="entry name" value="Na-dicarboxylate_symporter"/>
</dbReference>
<evidence type="ECO:0000256" key="3">
    <source>
        <dbReference type="ARBA" id="ARBA00022692"/>
    </source>
</evidence>
<dbReference type="NCBIfam" id="NF002461">
    <property type="entry name" value="PRK01663.1"/>
    <property type="match status" value="1"/>
</dbReference>
<keyword evidence="5 7" id="KW-1133">Transmembrane helix</keyword>
<reference evidence="8" key="1">
    <citation type="submission" date="2022-07" db="EMBL/GenBank/DDBJ databases">
        <title>Tahibacter sp., a new gammaproteobacterium isolated from the silt sample collected at pig farm.</title>
        <authorList>
            <person name="Chen H."/>
        </authorList>
    </citation>
    <scope>NUCLEOTIDE SEQUENCE</scope>
    <source>
        <strain evidence="8">P2K</strain>
    </source>
</reference>
<proteinExistence type="predicted"/>
<feature type="transmembrane region" description="Helical" evidence="7">
    <location>
        <begin position="141"/>
        <end position="164"/>
    </location>
</feature>
<keyword evidence="9" id="KW-1185">Reference proteome</keyword>
<feature type="transmembrane region" description="Helical" evidence="7">
    <location>
        <begin position="77"/>
        <end position="99"/>
    </location>
</feature>
<dbReference type="PROSITE" id="PS00713">
    <property type="entry name" value="NA_DICARBOXYL_SYMP_1"/>
    <property type="match status" value="1"/>
</dbReference>
<evidence type="ECO:0000256" key="7">
    <source>
        <dbReference type="SAM" id="Phobius"/>
    </source>
</evidence>
<evidence type="ECO:0000313" key="9">
    <source>
        <dbReference type="Proteomes" id="UP001165498"/>
    </source>
</evidence>
<dbReference type="EMBL" id="JANFQO010000002">
    <property type="protein sequence ID" value="MCQ4163735.1"/>
    <property type="molecule type" value="Genomic_DNA"/>
</dbReference>
<evidence type="ECO:0000256" key="4">
    <source>
        <dbReference type="ARBA" id="ARBA00022847"/>
    </source>
</evidence>
<feature type="transmembrane region" description="Helical" evidence="7">
    <location>
        <begin position="184"/>
        <end position="208"/>
    </location>
</feature>
<evidence type="ECO:0000256" key="6">
    <source>
        <dbReference type="ARBA" id="ARBA00023136"/>
    </source>
</evidence>
<dbReference type="PANTHER" id="PTHR42865:SF1">
    <property type="entry name" value="AEROBIC C4-DICARBOXYLATE TRANSPORT PROTEIN"/>
    <property type="match status" value="1"/>
</dbReference>
<keyword evidence="2" id="KW-0813">Transport</keyword>
<gene>
    <name evidence="8" type="ORF">NM961_03315</name>
</gene>
<comment type="subcellular location">
    <subcellularLocation>
        <location evidence="1">Membrane</location>
        <topology evidence="1">Multi-pass membrane protein</topology>
    </subcellularLocation>
</comment>
<name>A0ABT1QMH6_9GAMM</name>
<sequence>MWRDAYKNLYVQVLAAVVAGVLLGYFWPLYGEAMRPLGDGFIKLVKMVIGPVIFLTIVVGMARMGELRHAGRIGVKALVYFEVLTTLALVIGLCVANLAQPGAGMNVDPAQLDAKKVGVYVDAAEHQSVVAFLLNIIPDTLVSAFVGADLLQVLFVAVLFGIALTRSGAAGRRVLDLCDEIAHVLFKIVAIIMRAAPIGAFGAMAFSIGRFGVDALVSLGWLLLAVYLTCFLFVFVVLGVVARLSGFSLWKFLVFIRRELMLVLGTSSSESALPRMLVRLEQAGCDRSVVGLVLPTGYSFNLDGTCIYLTMAAIFIAQAVGVQLSLRDELVLIGVLLLTSKGAAGVTGAGFTTLVATLAALNGKVPVEGVALVLGVDRFMSEARAITNLIGNGVATMVVARWEGLRDDARMHAAFERGPVEDTLDGAAPAPAAG</sequence>
<dbReference type="PROSITE" id="PS00714">
    <property type="entry name" value="NA_DICARBOXYL_SYMP_2"/>
    <property type="match status" value="1"/>
</dbReference>
<keyword evidence="4" id="KW-0769">Symport</keyword>
<dbReference type="Gene3D" id="1.10.3860.10">
    <property type="entry name" value="Sodium:dicarboxylate symporter"/>
    <property type="match status" value="1"/>
</dbReference>